<keyword evidence="4 7" id="KW-1133">Transmembrane helix</keyword>
<dbReference type="AlphaFoldDB" id="A0A6J4PDB3"/>
<dbReference type="NCBIfam" id="TIGR03718">
    <property type="entry name" value="R_switched_Alx"/>
    <property type="match status" value="1"/>
</dbReference>
<comment type="subcellular location">
    <subcellularLocation>
        <location evidence="1">Membrane</location>
        <topology evidence="1">Multi-pass membrane protein</topology>
    </subcellularLocation>
</comment>
<feature type="transmembrane region" description="Helical" evidence="7">
    <location>
        <begin position="172"/>
        <end position="192"/>
    </location>
</feature>
<sequence length="404" mass="43821">MIWIWIGFLALILLFLALDLGVFHRKAHVVSVREALTWSVVWAALGLSFGAFVYFGYERHWMGLGLLSPAQQAEAAALPEAGRSAVFVDRWAVSADNPHGLLDGTAALTKYVTGYLVEKSLAVDNIFVIALIFAYLAVPPLYQHRVLFWGILGALAMRGAMIAAGAELIQNYSWIIYVFGAFLILTGVKMLLITENKNPGDSWVVKAAKRLWPVTDKYHGEHFFVRAGSAWSHEAATPGAPVERDEAVERMERVRRGALMMTPLFLALVLVEFTDLIFAVDSIPAVFAITTDPFLVFTSNAFAILGLRSLYFALAGLMDKFHYLKVSLAVLLAVVGAKMMAHKQLKAALGDDVHFYLLGVTVLILGAGVVASLVSNRRAARAGEPPGGKDAGAKPEQPVAGPAA</sequence>
<gene>
    <name evidence="8" type="ORF">AVDCRST_MAG64-2441</name>
</gene>
<dbReference type="Pfam" id="PF03741">
    <property type="entry name" value="TerC"/>
    <property type="match status" value="1"/>
</dbReference>
<evidence type="ECO:0000256" key="5">
    <source>
        <dbReference type="ARBA" id="ARBA00023136"/>
    </source>
</evidence>
<evidence type="ECO:0000313" key="8">
    <source>
        <dbReference type="EMBL" id="CAA9413188.1"/>
    </source>
</evidence>
<proteinExistence type="inferred from homology"/>
<feature type="transmembrane region" description="Helical" evidence="7">
    <location>
        <begin position="353"/>
        <end position="374"/>
    </location>
</feature>
<feature type="transmembrane region" description="Helical" evidence="7">
    <location>
        <begin position="258"/>
        <end position="280"/>
    </location>
</feature>
<reference evidence="8" key="1">
    <citation type="submission" date="2020-02" db="EMBL/GenBank/DDBJ databases">
        <authorList>
            <person name="Meier V. D."/>
        </authorList>
    </citation>
    <scope>NUCLEOTIDE SEQUENCE</scope>
    <source>
        <strain evidence="8">AVDCRST_MAG64</strain>
    </source>
</reference>
<feature type="transmembrane region" description="Helical" evidence="7">
    <location>
        <begin position="286"/>
        <end position="311"/>
    </location>
</feature>
<name>A0A6J4PDB3_9BACT</name>
<feature type="region of interest" description="Disordered" evidence="6">
    <location>
        <begin position="381"/>
        <end position="404"/>
    </location>
</feature>
<dbReference type="InterPro" id="IPR022369">
    <property type="entry name" value="Integral_membrane_TerC_rswitch"/>
</dbReference>
<dbReference type="EMBL" id="CADCUQ010000543">
    <property type="protein sequence ID" value="CAA9413188.1"/>
    <property type="molecule type" value="Genomic_DNA"/>
</dbReference>
<dbReference type="GO" id="GO:0016020">
    <property type="term" value="C:membrane"/>
    <property type="evidence" value="ECO:0007669"/>
    <property type="project" value="UniProtKB-SubCell"/>
</dbReference>
<evidence type="ECO:0000256" key="7">
    <source>
        <dbReference type="SAM" id="Phobius"/>
    </source>
</evidence>
<keyword evidence="5 7" id="KW-0472">Membrane</keyword>
<evidence type="ECO:0000256" key="2">
    <source>
        <dbReference type="ARBA" id="ARBA00007511"/>
    </source>
</evidence>
<feature type="transmembrane region" description="Helical" evidence="7">
    <location>
        <begin position="121"/>
        <end position="139"/>
    </location>
</feature>
<dbReference type="PANTHER" id="PTHR30238:SF0">
    <property type="entry name" value="THYLAKOID MEMBRANE PROTEIN TERC, CHLOROPLASTIC"/>
    <property type="match status" value="1"/>
</dbReference>
<evidence type="ECO:0000256" key="1">
    <source>
        <dbReference type="ARBA" id="ARBA00004141"/>
    </source>
</evidence>
<evidence type="ECO:0000256" key="6">
    <source>
        <dbReference type="SAM" id="MobiDB-lite"/>
    </source>
</evidence>
<feature type="transmembrane region" description="Helical" evidence="7">
    <location>
        <begin position="146"/>
        <end position="166"/>
    </location>
</feature>
<evidence type="ECO:0000256" key="3">
    <source>
        <dbReference type="ARBA" id="ARBA00022692"/>
    </source>
</evidence>
<organism evidence="8">
    <name type="scientific">uncultured Phycisphaerae bacterium</name>
    <dbReference type="NCBI Taxonomy" id="904963"/>
    <lineage>
        <taxon>Bacteria</taxon>
        <taxon>Pseudomonadati</taxon>
        <taxon>Planctomycetota</taxon>
        <taxon>Phycisphaerae</taxon>
        <taxon>environmental samples</taxon>
    </lineage>
</organism>
<keyword evidence="3 7" id="KW-0812">Transmembrane</keyword>
<dbReference type="PANTHER" id="PTHR30238">
    <property type="entry name" value="MEMBRANE BOUND PREDICTED REDOX MODULATOR"/>
    <property type="match status" value="1"/>
</dbReference>
<evidence type="ECO:0000256" key="4">
    <source>
        <dbReference type="ARBA" id="ARBA00022989"/>
    </source>
</evidence>
<dbReference type="InterPro" id="IPR005496">
    <property type="entry name" value="Integral_membrane_TerC"/>
</dbReference>
<protein>
    <submittedName>
        <fullName evidence="8">Integral membrane protein TerC</fullName>
    </submittedName>
</protein>
<comment type="similarity">
    <text evidence="2">Belongs to the TerC family.</text>
</comment>
<feature type="transmembrane region" description="Helical" evidence="7">
    <location>
        <begin position="35"/>
        <end position="57"/>
    </location>
</feature>
<feature type="transmembrane region" description="Helical" evidence="7">
    <location>
        <begin position="323"/>
        <end position="341"/>
    </location>
</feature>
<accession>A0A6J4PDB3</accession>
<feature type="transmembrane region" description="Helical" evidence="7">
    <location>
        <begin position="6"/>
        <end position="23"/>
    </location>
</feature>